<dbReference type="EMBL" id="UATL01000002">
    <property type="protein sequence ID" value="SPY43714.1"/>
    <property type="molecule type" value="Genomic_DNA"/>
</dbReference>
<dbReference type="AlphaFoldDB" id="A0A2T3QCS9"/>
<protein>
    <recommendedName>
        <fullName evidence="3">DUF1845 domain-containing protein</fullName>
    </recommendedName>
</protein>
<evidence type="ECO:0000313" key="1">
    <source>
        <dbReference type="EMBL" id="SPY43714.1"/>
    </source>
</evidence>
<organism evidence="1 2">
    <name type="scientific">Photobacterium damselae</name>
    <dbReference type="NCBI Taxonomy" id="38293"/>
    <lineage>
        <taxon>Bacteria</taxon>
        <taxon>Pseudomonadati</taxon>
        <taxon>Pseudomonadota</taxon>
        <taxon>Gammaproteobacteria</taxon>
        <taxon>Vibrionales</taxon>
        <taxon>Vibrionaceae</taxon>
        <taxon>Photobacterium</taxon>
    </lineage>
</organism>
<evidence type="ECO:0008006" key="3">
    <source>
        <dbReference type="Google" id="ProtNLM"/>
    </source>
</evidence>
<dbReference type="Proteomes" id="UP000251647">
    <property type="component" value="Unassembled WGS sequence"/>
</dbReference>
<proteinExistence type="predicted"/>
<accession>A0A2T3QCS9</accession>
<sequence>MKKNQTSLDNVNLHSKRLVSLWQHDHFKNKGFKHVDGAFISSNIFSVYVYSTSKNESVIKALAMRVDNKISDLIGDTRQYIRQEQRKLDRMATTSIVSNFVKPDAIDITINKDKITPNVLALIKLFIAVDNHIITANKAKVDGDISSTECSAYQSHAFKKINVLLTELKKICSQFHQIRKNQ</sequence>
<evidence type="ECO:0000313" key="2">
    <source>
        <dbReference type="Proteomes" id="UP000251647"/>
    </source>
</evidence>
<name>A0A2T3QCS9_PHODM</name>
<gene>
    <name evidence="1" type="ORF">NCTC11647_02629</name>
</gene>
<dbReference type="OrthoDB" id="24977at657"/>
<reference evidence="1 2" key="1">
    <citation type="submission" date="2018-06" db="EMBL/GenBank/DDBJ databases">
        <authorList>
            <consortium name="Pathogen Informatics"/>
            <person name="Doyle S."/>
        </authorList>
    </citation>
    <scope>NUCLEOTIDE SEQUENCE [LARGE SCALE GENOMIC DNA]</scope>
    <source>
        <strain evidence="1 2">NCTC11647</strain>
    </source>
</reference>
<dbReference type="RefSeq" id="WP_005307137.1">
    <property type="nucleotide sequence ID" value="NZ_PYOG01000028.1"/>
</dbReference>